<sequence length="133" mass="15047">MLYPAYVHIGDDQHAHGVTIPDFPGCFSAADRWEELPHMVQEAAEVYFEGEDIPVPAPTPLEQLAANPDYQGGIWLLVDIDLAKLKVKAKRVNITMPENLLYEIDRYAEQYHMTRSGLLAQAAEQYIHRKQAA</sequence>
<reference evidence="2 3" key="1">
    <citation type="submission" date="2022-03" db="EMBL/GenBank/DDBJ databases">
        <authorList>
            <person name="Koch H."/>
        </authorList>
    </citation>
    <scope>NUCLEOTIDE SEQUENCE [LARGE SCALE GENOMIC DNA]</scope>
    <source>
        <strain evidence="2 3">G1</strain>
    </source>
</reference>
<dbReference type="InterPro" id="IPR010985">
    <property type="entry name" value="Ribbon_hlx_hlx"/>
</dbReference>
<keyword evidence="3" id="KW-1185">Reference proteome</keyword>
<gene>
    <name evidence="2" type="ORF">GEAMG1_0230</name>
</gene>
<dbReference type="InterPro" id="IPR031807">
    <property type="entry name" value="HicB-like"/>
</dbReference>
<dbReference type="CDD" id="cd22231">
    <property type="entry name" value="RHH_NikR_HicB-like"/>
    <property type="match status" value="1"/>
</dbReference>
<dbReference type="SUPFAM" id="SSF143100">
    <property type="entry name" value="TTHA1013/TTHA0281-like"/>
    <property type="match status" value="1"/>
</dbReference>
<name>A0ABM9D486_9BACT</name>
<dbReference type="Proteomes" id="UP001295463">
    <property type="component" value="Chromosome"/>
</dbReference>
<accession>A0ABM9D486</accession>
<dbReference type="Pfam" id="PF15919">
    <property type="entry name" value="HicB_lk_antitox"/>
    <property type="match status" value="1"/>
</dbReference>
<feature type="domain" description="HicB-like antitoxin of toxin-antitoxin system" evidence="1">
    <location>
        <begin position="3"/>
        <end position="123"/>
    </location>
</feature>
<dbReference type="Gene3D" id="3.30.160.250">
    <property type="match status" value="1"/>
</dbReference>
<dbReference type="EMBL" id="OW150024">
    <property type="protein sequence ID" value="CAH2030052.1"/>
    <property type="molecule type" value="Genomic_DNA"/>
</dbReference>
<evidence type="ECO:0000313" key="3">
    <source>
        <dbReference type="Proteomes" id="UP001295463"/>
    </source>
</evidence>
<evidence type="ECO:0000313" key="2">
    <source>
        <dbReference type="EMBL" id="CAH2030052.1"/>
    </source>
</evidence>
<protein>
    <submittedName>
        <fullName evidence="2">HicB-like domain-containing protein</fullName>
    </submittedName>
</protein>
<evidence type="ECO:0000259" key="1">
    <source>
        <dbReference type="Pfam" id="PF15919"/>
    </source>
</evidence>
<dbReference type="InterPro" id="IPR013321">
    <property type="entry name" value="Arc_rbn_hlx_hlx"/>
</dbReference>
<proteinExistence type="predicted"/>
<dbReference type="Gene3D" id="1.10.1220.10">
    <property type="entry name" value="Met repressor-like"/>
    <property type="match status" value="1"/>
</dbReference>
<dbReference type="SUPFAM" id="SSF47598">
    <property type="entry name" value="Ribbon-helix-helix"/>
    <property type="match status" value="1"/>
</dbReference>
<organism evidence="2 3">
    <name type="scientific">Trichlorobacter ammonificans</name>
    <dbReference type="NCBI Taxonomy" id="2916410"/>
    <lineage>
        <taxon>Bacteria</taxon>
        <taxon>Pseudomonadati</taxon>
        <taxon>Thermodesulfobacteriota</taxon>
        <taxon>Desulfuromonadia</taxon>
        <taxon>Geobacterales</taxon>
        <taxon>Geobacteraceae</taxon>
        <taxon>Trichlorobacter</taxon>
    </lineage>
</organism>
<dbReference type="RefSeq" id="WP_374215769.1">
    <property type="nucleotide sequence ID" value="NZ_OW150024.1"/>
</dbReference>
<dbReference type="InterPro" id="IPR035069">
    <property type="entry name" value="TTHA1013/TTHA0281-like"/>
</dbReference>